<dbReference type="Proteomes" id="UP000704467">
    <property type="component" value="Unassembled WGS sequence"/>
</dbReference>
<feature type="transmembrane region" description="Helical" evidence="9">
    <location>
        <begin position="129"/>
        <end position="157"/>
    </location>
</feature>
<dbReference type="SUPFAM" id="SSF161098">
    <property type="entry name" value="MetI-like"/>
    <property type="match status" value="1"/>
</dbReference>
<evidence type="ECO:0000313" key="11">
    <source>
        <dbReference type="EMBL" id="NKC05033.1"/>
    </source>
</evidence>
<protein>
    <submittedName>
        <fullName evidence="11">ABC transporter permease</fullName>
    </submittedName>
</protein>
<dbReference type="InterPro" id="IPR035906">
    <property type="entry name" value="MetI-like_sf"/>
</dbReference>
<keyword evidence="12" id="KW-1185">Reference proteome</keyword>
<dbReference type="Gene3D" id="1.10.3720.10">
    <property type="entry name" value="MetI-like"/>
    <property type="match status" value="1"/>
</dbReference>
<keyword evidence="6 9" id="KW-1133">Transmembrane helix</keyword>
<keyword evidence="5 9" id="KW-0812">Transmembrane</keyword>
<comment type="similarity">
    <text evidence="2 9">Belongs to the binding-protein-dependent transport system permease family.</text>
</comment>
<keyword evidence="4" id="KW-1003">Cell membrane</keyword>
<sequence length="315" mass="33861">MLRAASIRLLSAAATLLIASFIIFTALHYSPGSSVAFILGGSQNTATPEQIAFIEQQYGLNDPLLTRYGKWLLHALSGDWGQSYSMRENVWAVIASRLPTTFGLIALASLFSISLGMLIGILSSIGGRFVSMVMSIITTIGFATPGFVASIVLVTFFAVRLNWFPALGSGEGFADGLWHLVLPSIALGLTTCCIVARITRVSVSDEMRREHVQTAIIRGVPSHLVLIRHVLRNALIPIVTIAGISMATMVAGTVVIEFAFGLHGVGTLLIAAVQQKDVPIVQAVSTLLVGTYLLVNFVVDLLYIAIDPRVRLENR</sequence>
<dbReference type="RefSeq" id="WP_138784354.1">
    <property type="nucleotide sequence ID" value="NZ_JBHEEQ010000001.1"/>
</dbReference>
<comment type="caution">
    <text evidence="11">The sequence shown here is derived from an EMBL/GenBank/DDBJ whole genome shotgun (WGS) entry which is preliminary data.</text>
</comment>
<dbReference type="InterPro" id="IPR045621">
    <property type="entry name" value="BPD_transp_1_N"/>
</dbReference>
<dbReference type="EMBL" id="JAAVLN010000003">
    <property type="protein sequence ID" value="NKC05033.1"/>
    <property type="molecule type" value="Genomic_DNA"/>
</dbReference>
<name>A0ABX1DRD0_9HYPH</name>
<organism evidence="11 12">
    <name type="scientific">Brucella haematophila</name>
    <dbReference type="NCBI Taxonomy" id="419474"/>
    <lineage>
        <taxon>Bacteria</taxon>
        <taxon>Pseudomonadati</taxon>
        <taxon>Pseudomonadota</taxon>
        <taxon>Alphaproteobacteria</taxon>
        <taxon>Hyphomicrobiales</taxon>
        <taxon>Brucellaceae</taxon>
        <taxon>Brucella/Ochrobactrum group</taxon>
        <taxon>Brucella</taxon>
    </lineage>
</organism>
<proteinExistence type="inferred from homology"/>
<comment type="function">
    <text evidence="8">Probably part of an ABC transporter complex that could be involved in peptide import. Probably responsible for the translocation of the substrate across the membrane.</text>
</comment>
<feature type="transmembrane region" description="Helical" evidence="9">
    <location>
        <begin position="280"/>
        <end position="306"/>
    </location>
</feature>
<dbReference type="PANTHER" id="PTHR43163">
    <property type="entry name" value="DIPEPTIDE TRANSPORT SYSTEM PERMEASE PROTEIN DPPB-RELATED"/>
    <property type="match status" value="1"/>
</dbReference>
<comment type="subcellular location">
    <subcellularLocation>
        <location evidence="1">Cell inner membrane</location>
        <topology evidence="1">Multi-pass membrane protein</topology>
    </subcellularLocation>
    <subcellularLocation>
        <location evidence="9">Cell membrane</location>
        <topology evidence="9">Multi-pass membrane protein</topology>
    </subcellularLocation>
</comment>
<feature type="transmembrane region" description="Helical" evidence="9">
    <location>
        <begin position="101"/>
        <end position="122"/>
    </location>
</feature>
<feature type="transmembrane region" description="Helical" evidence="9">
    <location>
        <begin position="177"/>
        <end position="199"/>
    </location>
</feature>
<evidence type="ECO:0000256" key="5">
    <source>
        <dbReference type="ARBA" id="ARBA00022692"/>
    </source>
</evidence>
<dbReference type="InterPro" id="IPR000515">
    <property type="entry name" value="MetI-like"/>
</dbReference>
<reference evidence="11 12" key="1">
    <citation type="submission" date="2020-03" db="EMBL/GenBank/DDBJ databases">
        <title>Whole genome sequencing of clinical and environmental type strains of Ochrobactrum.</title>
        <authorList>
            <person name="Dharne M."/>
        </authorList>
    </citation>
    <scope>NUCLEOTIDE SEQUENCE [LARGE SCALE GENOMIC DNA]</scope>
    <source>
        <strain evidence="11 12">CIP 109452</strain>
    </source>
</reference>
<dbReference type="PANTHER" id="PTHR43163:SF6">
    <property type="entry name" value="DIPEPTIDE TRANSPORT SYSTEM PERMEASE PROTEIN DPPB-RELATED"/>
    <property type="match status" value="1"/>
</dbReference>
<gene>
    <name evidence="11" type="ORF">HED55_23230</name>
</gene>
<evidence type="ECO:0000256" key="4">
    <source>
        <dbReference type="ARBA" id="ARBA00022475"/>
    </source>
</evidence>
<keyword evidence="3 9" id="KW-0813">Transport</keyword>
<evidence type="ECO:0000313" key="12">
    <source>
        <dbReference type="Proteomes" id="UP000704467"/>
    </source>
</evidence>
<feature type="transmembrane region" description="Helical" evidence="9">
    <location>
        <begin position="234"/>
        <end position="260"/>
    </location>
</feature>
<evidence type="ECO:0000259" key="10">
    <source>
        <dbReference type="PROSITE" id="PS50928"/>
    </source>
</evidence>
<feature type="domain" description="ABC transmembrane type-1" evidence="10">
    <location>
        <begin position="98"/>
        <end position="299"/>
    </location>
</feature>
<keyword evidence="7 9" id="KW-0472">Membrane</keyword>
<dbReference type="PROSITE" id="PS50928">
    <property type="entry name" value="ABC_TM1"/>
    <property type="match status" value="1"/>
</dbReference>
<accession>A0ABX1DRD0</accession>
<evidence type="ECO:0000256" key="7">
    <source>
        <dbReference type="ARBA" id="ARBA00023136"/>
    </source>
</evidence>
<evidence type="ECO:0000256" key="6">
    <source>
        <dbReference type="ARBA" id="ARBA00022989"/>
    </source>
</evidence>
<evidence type="ECO:0000256" key="2">
    <source>
        <dbReference type="ARBA" id="ARBA00009306"/>
    </source>
</evidence>
<dbReference type="Pfam" id="PF00528">
    <property type="entry name" value="BPD_transp_1"/>
    <property type="match status" value="1"/>
</dbReference>
<evidence type="ECO:0000256" key="9">
    <source>
        <dbReference type="RuleBase" id="RU363032"/>
    </source>
</evidence>
<dbReference type="CDD" id="cd06261">
    <property type="entry name" value="TM_PBP2"/>
    <property type="match status" value="1"/>
</dbReference>
<evidence type="ECO:0000256" key="1">
    <source>
        <dbReference type="ARBA" id="ARBA00004429"/>
    </source>
</evidence>
<dbReference type="Pfam" id="PF19300">
    <property type="entry name" value="BPD_transp_1_N"/>
    <property type="match status" value="1"/>
</dbReference>
<evidence type="ECO:0000256" key="3">
    <source>
        <dbReference type="ARBA" id="ARBA00022448"/>
    </source>
</evidence>
<evidence type="ECO:0000256" key="8">
    <source>
        <dbReference type="ARBA" id="ARBA00025454"/>
    </source>
</evidence>